<dbReference type="Gene3D" id="3.90.1720.10">
    <property type="entry name" value="endopeptidase domain like (from Nostoc punctiforme)"/>
    <property type="match status" value="1"/>
</dbReference>
<feature type="signal peptide" evidence="5">
    <location>
        <begin position="1"/>
        <end position="28"/>
    </location>
</feature>
<accession>A0A423PZX4</accession>
<comment type="caution">
    <text evidence="7">The sequence shown here is derived from an EMBL/GenBank/DDBJ whole genome shotgun (WGS) entry which is preliminary data.</text>
</comment>
<dbReference type="GO" id="GO:0006508">
    <property type="term" value="P:proteolysis"/>
    <property type="evidence" value="ECO:0007669"/>
    <property type="project" value="UniProtKB-KW"/>
</dbReference>
<reference evidence="7 8" key="1">
    <citation type="submission" date="2013-10" db="EMBL/GenBank/DDBJ databases">
        <title>Salinisphaera japonica YTM-1 Genome Sequencing.</title>
        <authorList>
            <person name="Lai Q."/>
            <person name="Li C."/>
            <person name="Shao Z."/>
        </authorList>
    </citation>
    <scope>NUCLEOTIDE SEQUENCE [LARGE SCALE GENOMIC DNA]</scope>
    <source>
        <strain evidence="7 8">YTM-1</strain>
    </source>
</reference>
<evidence type="ECO:0000313" key="8">
    <source>
        <dbReference type="Proteomes" id="UP000285310"/>
    </source>
</evidence>
<evidence type="ECO:0000313" key="7">
    <source>
        <dbReference type="EMBL" id="ROO31285.1"/>
    </source>
</evidence>
<keyword evidence="2" id="KW-0645">Protease</keyword>
<dbReference type="PROSITE" id="PS51257">
    <property type="entry name" value="PROKAR_LIPOPROTEIN"/>
    <property type="match status" value="1"/>
</dbReference>
<dbReference type="Pfam" id="PF00877">
    <property type="entry name" value="NLPC_P60"/>
    <property type="match status" value="1"/>
</dbReference>
<keyword evidence="3 7" id="KW-0378">Hydrolase</keyword>
<dbReference type="InterPro" id="IPR051202">
    <property type="entry name" value="Peptidase_C40"/>
</dbReference>
<sequence>MMRSHSILSMYKPVAGLAAVTLLVAACASSPTTSRVEKSLEQTTPTRQTVATTALAQVGDAYATNMAGPNQYDDAGLAYYAYRQNGRALPRALSDQLDAGQPIALSEAQPGDLVFLRLDAPDGSRLTVGVLAGANLAVLAMPGTAQAGGGVRRVSLADDYWRGRFVGVSRILPQAGAAR</sequence>
<dbReference type="OrthoDB" id="9807055at2"/>
<dbReference type="PROSITE" id="PS51935">
    <property type="entry name" value="NLPC_P60"/>
    <property type="match status" value="1"/>
</dbReference>
<dbReference type="PANTHER" id="PTHR47053">
    <property type="entry name" value="MUREIN DD-ENDOPEPTIDASE MEPH-RELATED"/>
    <property type="match status" value="1"/>
</dbReference>
<feature type="domain" description="NlpC/P60" evidence="6">
    <location>
        <begin position="44"/>
        <end position="172"/>
    </location>
</feature>
<dbReference type="InterPro" id="IPR038765">
    <property type="entry name" value="Papain-like_cys_pep_sf"/>
</dbReference>
<evidence type="ECO:0000256" key="4">
    <source>
        <dbReference type="ARBA" id="ARBA00022807"/>
    </source>
</evidence>
<dbReference type="InterPro" id="IPR000064">
    <property type="entry name" value="NLP_P60_dom"/>
</dbReference>
<proteinExistence type="inferred from homology"/>
<evidence type="ECO:0000256" key="2">
    <source>
        <dbReference type="ARBA" id="ARBA00022670"/>
    </source>
</evidence>
<dbReference type="InParanoid" id="A0A423PZX4"/>
<dbReference type="PANTHER" id="PTHR47053:SF1">
    <property type="entry name" value="MUREIN DD-ENDOPEPTIDASE MEPH-RELATED"/>
    <property type="match status" value="1"/>
</dbReference>
<dbReference type="Proteomes" id="UP000285310">
    <property type="component" value="Unassembled WGS sequence"/>
</dbReference>
<organism evidence="7 8">
    <name type="scientific">Salinisphaera japonica YTM-1</name>
    <dbReference type="NCBI Taxonomy" id="1209778"/>
    <lineage>
        <taxon>Bacteria</taxon>
        <taxon>Pseudomonadati</taxon>
        <taxon>Pseudomonadota</taxon>
        <taxon>Gammaproteobacteria</taxon>
        <taxon>Salinisphaerales</taxon>
        <taxon>Salinisphaeraceae</taxon>
        <taxon>Salinisphaera</taxon>
    </lineage>
</organism>
<dbReference type="EMBL" id="AYKG01000006">
    <property type="protein sequence ID" value="ROO31285.1"/>
    <property type="molecule type" value="Genomic_DNA"/>
</dbReference>
<evidence type="ECO:0000256" key="3">
    <source>
        <dbReference type="ARBA" id="ARBA00022801"/>
    </source>
</evidence>
<evidence type="ECO:0000256" key="5">
    <source>
        <dbReference type="SAM" id="SignalP"/>
    </source>
</evidence>
<comment type="similarity">
    <text evidence="1">Belongs to the peptidase C40 family.</text>
</comment>
<protein>
    <submittedName>
        <fullName evidence="7">Glycoside hydrolase</fullName>
    </submittedName>
</protein>
<feature type="chain" id="PRO_5019063609" evidence="5">
    <location>
        <begin position="29"/>
        <end position="179"/>
    </location>
</feature>
<keyword evidence="4" id="KW-0788">Thiol protease</keyword>
<name>A0A423PZX4_9GAMM</name>
<dbReference type="SUPFAM" id="SSF54001">
    <property type="entry name" value="Cysteine proteinases"/>
    <property type="match status" value="1"/>
</dbReference>
<evidence type="ECO:0000259" key="6">
    <source>
        <dbReference type="PROSITE" id="PS51935"/>
    </source>
</evidence>
<evidence type="ECO:0000256" key="1">
    <source>
        <dbReference type="ARBA" id="ARBA00007074"/>
    </source>
</evidence>
<dbReference type="AlphaFoldDB" id="A0A423PZX4"/>
<gene>
    <name evidence="7" type="ORF">SAJA_03000</name>
</gene>
<keyword evidence="8" id="KW-1185">Reference proteome</keyword>
<dbReference type="GO" id="GO:0008234">
    <property type="term" value="F:cysteine-type peptidase activity"/>
    <property type="evidence" value="ECO:0007669"/>
    <property type="project" value="UniProtKB-KW"/>
</dbReference>
<keyword evidence="5" id="KW-0732">Signal</keyword>